<evidence type="ECO:0000313" key="2">
    <source>
        <dbReference type="Proteomes" id="UP001194468"/>
    </source>
</evidence>
<reference evidence="1" key="1">
    <citation type="submission" date="2019-10" db="EMBL/GenBank/DDBJ databases">
        <authorList>
            <consortium name="DOE Joint Genome Institute"/>
            <person name="Kuo A."/>
            <person name="Miyauchi S."/>
            <person name="Kiss E."/>
            <person name="Drula E."/>
            <person name="Kohler A."/>
            <person name="Sanchez-Garcia M."/>
            <person name="Andreopoulos B."/>
            <person name="Barry K.W."/>
            <person name="Bonito G."/>
            <person name="Buee M."/>
            <person name="Carver A."/>
            <person name="Chen C."/>
            <person name="Cichocki N."/>
            <person name="Clum A."/>
            <person name="Culley D."/>
            <person name="Crous P.W."/>
            <person name="Fauchery L."/>
            <person name="Girlanda M."/>
            <person name="Hayes R."/>
            <person name="Keri Z."/>
            <person name="LaButti K."/>
            <person name="Lipzen A."/>
            <person name="Lombard V."/>
            <person name="Magnuson J."/>
            <person name="Maillard F."/>
            <person name="Morin E."/>
            <person name="Murat C."/>
            <person name="Nolan M."/>
            <person name="Ohm R."/>
            <person name="Pangilinan J."/>
            <person name="Pereira M."/>
            <person name="Perotto S."/>
            <person name="Peter M."/>
            <person name="Riley R."/>
            <person name="Sitrit Y."/>
            <person name="Stielow B."/>
            <person name="Szollosi G."/>
            <person name="Zifcakova L."/>
            <person name="Stursova M."/>
            <person name="Spatafora J.W."/>
            <person name="Tedersoo L."/>
            <person name="Vaario L.-M."/>
            <person name="Yamada A."/>
            <person name="Yan M."/>
            <person name="Wang P."/>
            <person name="Xu J."/>
            <person name="Bruns T."/>
            <person name="Baldrian P."/>
            <person name="Vilgalys R."/>
            <person name="Henrissat B."/>
            <person name="Grigoriev I.V."/>
            <person name="Hibbett D."/>
            <person name="Nagy L.G."/>
            <person name="Martin F.M."/>
        </authorList>
    </citation>
    <scope>NUCLEOTIDE SEQUENCE</scope>
    <source>
        <strain evidence="1">BED1</strain>
    </source>
</reference>
<comment type="caution">
    <text evidence="1">The sequence shown here is derived from an EMBL/GenBank/DDBJ whole genome shotgun (WGS) entry which is preliminary data.</text>
</comment>
<keyword evidence="2" id="KW-1185">Reference proteome</keyword>
<dbReference type="Pfam" id="PF14223">
    <property type="entry name" value="Retrotran_gag_2"/>
    <property type="match status" value="1"/>
</dbReference>
<evidence type="ECO:0000313" key="1">
    <source>
        <dbReference type="EMBL" id="KAF8444492.1"/>
    </source>
</evidence>
<dbReference type="Proteomes" id="UP001194468">
    <property type="component" value="Unassembled WGS sequence"/>
</dbReference>
<accession>A0AAD4BZL6</accession>
<dbReference type="AlphaFoldDB" id="A0AAD4BZL6"/>
<sequence length="95" mass="10967">MAGWTPSLPADVEVVTDYETALETWCKKDLKVRFIVVNTLSNSLLMHLVNTNSLHEYFTTLSTLFEHCLLVASTELQHQLMKLRLKKGRDIHMHI</sequence>
<organism evidence="1 2">
    <name type="scientific">Boletus edulis BED1</name>
    <dbReference type="NCBI Taxonomy" id="1328754"/>
    <lineage>
        <taxon>Eukaryota</taxon>
        <taxon>Fungi</taxon>
        <taxon>Dikarya</taxon>
        <taxon>Basidiomycota</taxon>
        <taxon>Agaricomycotina</taxon>
        <taxon>Agaricomycetes</taxon>
        <taxon>Agaricomycetidae</taxon>
        <taxon>Boletales</taxon>
        <taxon>Boletineae</taxon>
        <taxon>Boletaceae</taxon>
        <taxon>Boletoideae</taxon>
        <taxon>Boletus</taxon>
    </lineage>
</organism>
<gene>
    <name evidence="1" type="ORF">L210DRAFT_848529</name>
</gene>
<name>A0AAD4BZL6_BOLED</name>
<protein>
    <submittedName>
        <fullName evidence="1">Uncharacterized protein</fullName>
    </submittedName>
</protein>
<reference evidence="1" key="2">
    <citation type="journal article" date="2020" name="Nat. Commun.">
        <title>Large-scale genome sequencing of mycorrhizal fungi provides insights into the early evolution of symbiotic traits.</title>
        <authorList>
            <person name="Miyauchi S."/>
            <person name="Kiss E."/>
            <person name="Kuo A."/>
            <person name="Drula E."/>
            <person name="Kohler A."/>
            <person name="Sanchez-Garcia M."/>
            <person name="Morin E."/>
            <person name="Andreopoulos B."/>
            <person name="Barry K.W."/>
            <person name="Bonito G."/>
            <person name="Buee M."/>
            <person name="Carver A."/>
            <person name="Chen C."/>
            <person name="Cichocki N."/>
            <person name="Clum A."/>
            <person name="Culley D."/>
            <person name="Crous P.W."/>
            <person name="Fauchery L."/>
            <person name="Girlanda M."/>
            <person name="Hayes R.D."/>
            <person name="Keri Z."/>
            <person name="LaButti K."/>
            <person name="Lipzen A."/>
            <person name="Lombard V."/>
            <person name="Magnuson J."/>
            <person name="Maillard F."/>
            <person name="Murat C."/>
            <person name="Nolan M."/>
            <person name="Ohm R.A."/>
            <person name="Pangilinan J."/>
            <person name="Pereira M.F."/>
            <person name="Perotto S."/>
            <person name="Peter M."/>
            <person name="Pfister S."/>
            <person name="Riley R."/>
            <person name="Sitrit Y."/>
            <person name="Stielow J.B."/>
            <person name="Szollosi G."/>
            <person name="Zifcakova L."/>
            <person name="Stursova M."/>
            <person name="Spatafora J.W."/>
            <person name="Tedersoo L."/>
            <person name="Vaario L.M."/>
            <person name="Yamada A."/>
            <person name="Yan M."/>
            <person name="Wang P."/>
            <person name="Xu J."/>
            <person name="Bruns T."/>
            <person name="Baldrian P."/>
            <person name="Vilgalys R."/>
            <person name="Dunand C."/>
            <person name="Henrissat B."/>
            <person name="Grigoriev I.V."/>
            <person name="Hibbett D."/>
            <person name="Nagy L.G."/>
            <person name="Martin F.M."/>
        </authorList>
    </citation>
    <scope>NUCLEOTIDE SEQUENCE</scope>
    <source>
        <strain evidence="1">BED1</strain>
    </source>
</reference>
<dbReference type="EMBL" id="WHUW01000006">
    <property type="protein sequence ID" value="KAF8444492.1"/>
    <property type="molecule type" value="Genomic_DNA"/>
</dbReference>
<proteinExistence type="predicted"/>